<sequence length="421" mass="49049">MGIETIKETTKAYFKEDIDEGRNIYLNQYYASKELTKTNIQDLFQKLGTNENELSFRETEGDEHIVRVNSSPILLWSLSEERWLIAYSSSTNKSLRNKLSDIHNRVGWMLDVSFEGDKINDLYQSYTPKDESVSIERRWDPYWIYQHDSDIPDHLHDYYFDNINEFVEQEIEFNLKTPRWLVDNALKEGVQKDLLEKSEISRSRFEYQIPPESDFRQDGGVQASSPSSRVTIRQEGQVVHRTGSPSATFHLFEELESQRGAYDELEEVIPKREYEENEHGIIQLKEYRPPRVLKLVFTEKEYTPEASIKLSNLLTVGQSDVDLYGVVKGRDDLEFLAETNTPFDEGRFEIFFTSVEEPDSEPRPALYIKPVTASTASLTYLYNKIKEKYDPRVREDIIDIEDMDIMTPSESGSDGIMEEGQ</sequence>
<dbReference type="Proteomes" id="UP000011519">
    <property type="component" value="Unassembled WGS sequence"/>
</dbReference>
<keyword evidence="2" id="KW-1185">Reference proteome</keyword>
<organism evidence="1 2">
    <name type="scientific">Natrialba hulunbeirensis JCM 10989</name>
    <dbReference type="NCBI Taxonomy" id="1227493"/>
    <lineage>
        <taxon>Archaea</taxon>
        <taxon>Methanobacteriati</taxon>
        <taxon>Methanobacteriota</taxon>
        <taxon>Stenosarchaea group</taxon>
        <taxon>Halobacteria</taxon>
        <taxon>Halobacteriales</taxon>
        <taxon>Natrialbaceae</taxon>
        <taxon>Natrialba</taxon>
    </lineage>
</organism>
<dbReference type="OrthoDB" id="351116at2157"/>
<protein>
    <submittedName>
        <fullName evidence="1">Uncharacterized protein</fullName>
    </submittedName>
</protein>
<comment type="caution">
    <text evidence="1">The sequence shown here is derived from an EMBL/GenBank/DDBJ whole genome shotgun (WGS) entry which is preliminary data.</text>
</comment>
<proteinExistence type="predicted"/>
<dbReference type="RefSeq" id="WP_006651717.1">
    <property type="nucleotide sequence ID" value="NZ_AOIM01000009.1"/>
</dbReference>
<gene>
    <name evidence="1" type="ORF">C483_02291</name>
</gene>
<dbReference type="AlphaFoldDB" id="M0A9U6"/>
<accession>M0A9U6</accession>
<evidence type="ECO:0000313" key="1">
    <source>
        <dbReference type="EMBL" id="ELY95156.1"/>
    </source>
</evidence>
<dbReference type="EMBL" id="AOIM01000009">
    <property type="protein sequence ID" value="ELY95156.1"/>
    <property type="molecule type" value="Genomic_DNA"/>
</dbReference>
<name>M0A9U6_9EURY</name>
<reference evidence="1 2" key="1">
    <citation type="journal article" date="2014" name="PLoS Genet.">
        <title>Phylogenetically driven sequencing of extremely halophilic archaea reveals strategies for static and dynamic osmo-response.</title>
        <authorList>
            <person name="Becker E.A."/>
            <person name="Seitzer P.M."/>
            <person name="Tritt A."/>
            <person name="Larsen D."/>
            <person name="Krusor M."/>
            <person name="Yao A.I."/>
            <person name="Wu D."/>
            <person name="Madern D."/>
            <person name="Eisen J.A."/>
            <person name="Darling A.E."/>
            <person name="Facciotti M.T."/>
        </authorList>
    </citation>
    <scope>NUCLEOTIDE SEQUENCE [LARGE SCALE GENOMIC DNA]</scope>
    <source>
        <strain evidence="1 2">JCM 10989</strain>
    </source>
</reference>
<dbReference type="STRING" id="1227493.C483_02291"/>
<evidence type="ECO:0000313" key="2">
    <source>
        <dbReference type="Proteomes" id="UP000011519"/>
    </source>
</evidence>
<dbReference type="PATRIC" id="fig|1227493.4.peg.425"/>